<evidence type="ECO:0000313" key="1">
    <source>
        <dbReference type="EMBL" id="KIK55876.1"/>
    </source>
</evidence>
<name>A0A0D0BM20_9AGAR</name>
<gene>
    <name evidence="1" type="ORF">GYMLUDRAFT_47492</name>
</gene>
<dbReference type="Proteomes" id="UP000053593">
    <property type="component" value="Unassembled WGS sequence"/>
</dbReference>
<dbReference type="EMBL" id="KN834802">
    <property type="protein sequence ID" value="KIK55876.1"/>
    <property type="molecule type" value="Genomic_DNA"/>
</dbReference>
<accession>A0A0D0BM20</accession>
<evidence type="ECO:0000313" key="2">
    <source>
        <dbReference type="Proteomes" id="UP000053593"/>
    </source>
</evidence>
<keyword evidence="2" id="KW-1185">Reference proteome</keyword>
<protein>
    <submittedName>
        <fullName evidence="1">Uncharacterized protein</fullName>
    </submittedName>
</protein>
<sequence>MLNHSQNASISHSDLTVVHGNRTIIHTHRKHRGDFGHELENELIRKRQKAVHVNGQFQEIVDIVLNSMYEILFDSFY</sequence>
<reference evidence="1 2" key="1">
    <citation type="submission" date="2014-04" db="EMBL/GenBank/DDBJ databases">
        <title>Evolutionary Origins and Diversification of the Mycorrhizal Mutualists.</title>
        <authorList>
            <consortium name="DOE Joint Genome Institute"/>
            <consortium name="Mycorrhizal Genomics Consortium"/>
            <person name="Kohler A."/>
            <person name="Kuo A."/>
            <person name="Nagy L.G."/>
            <person name="Floudas D."/>
            <person name="Copeland A."/>
            <person name="Barry K.W."/>
            <person name="Cichocki N."/>
            <person name="Veneault-Fourrey C."/>
            <person name="LaButti K."/>
            <person name="Lindquist E.A."/>
            <person name="Lipzen A."/>
            <person name="Lundell T."/>
            <person name="Morin E."/>
            <person name="Murat C."/>
            <person name="Riley R."/>
            <person name="Ohm R."/>
            <person name="Sun H."/>
            <person name="Tunlid A."/>
            <person name="Henrissat B."/>
            <person name="Grigoriev I.V."/>
            <person name="Hibbett D.S."/>
            <person name="Martin F."/>
        </authorList>
    </citation>
    <scope>NUCLEOTIDE SEQUENCE [LARGE SCALE GENOMIC DNA]</scope>
    <source>
        <strain evidence="1 2">FD-317 M1</strain>
    </source>
</reference>
<dbReference type="AlphaFoldDB" id="A0A0D0BM20"/>
<organism evidence="1 2">
    <name type="scientific">Collybiopsis luxurians FD-317 M1</name>
    <dbReference type="NCBI Taxonomy" id="944289"/>
    <lineage>
        <taxon>Eukaryota</taxon>
        <taxon>Fungi</taxon>
        <taxon>Dikarya</taxon>
        <taxon>Basidiomycota</taxon>
        <taxon>Agaricomycotina</taxon>
        <taxon>Agaricomycetes</taxon>
        <taxon>Agaricomycetidae</taxon>
        <taxon>Agaricales</taxon>
        <taxon>Marasmiineae</taxon>
        <taxon>Omphalotaceae</taxon>
        <taxon>Collybiopsis</taxon>
        <taxon>Collybiopsis luxurians</taxon>
    </lineage>
</organism>
<proteinExistence type="predicted"/>
<dbReference type="HOGENOM" id="CLU_2638315_0_0_1"/>